<dbReference type="EMBL" id="JARKIF010000029">
    <property type="protein sequence ID" value="KAJ7613118.1"/>
    <property type="molecule type" value="Genomic_DNA"/>
</dbReference>
<name>A0AAD7FB04_9AGAR</name>
<evidence type="ECO:0000313" key="1">
    <source>
        <dbReference type="EMBL" id="KAJ7613118.1"/>
    </source>
</evidence>
<keyword evidence="2" id="KW-1185">Reference proteome</keyword>
<accession>A0AAD7FB04</accession>
<gene>
    <name evidence="1" type="ORF">FB45DRAFT_1009113</name>
</gene>
<sequence length="118" mass="13533">MADCADCECLLMFCDPTCCLWTSCPRSCCERDYDDNREAESRAGRSFWNCWCPWWSTTPDSCCGRSSDADEYDERRVIFEPERVQMIPPPLHLASIDSQPERVEMRDSGIIATVTGMD</sequence>
<protein>
    <submittedName>
        <fullName evidence="1">Uncharacterized protein</fullName>
    </submittedName>
</protein>
<reference evidence="1" key="1">
    <citation type="submission" date="2023-03" db="EMBL/GenBank/DDBJ databases">
        <title>Massive genome expansion in bonnet fungi (Mycena s.s.) driven by repeated elements and novel gene families across ecological guilds.</title>
        <authorList>
            <consortium name="Lawrence Berkeley National Laboratory"/>
            <person name="Harder C.B."/>
            <person name="Miyauchi S."/>
            <person name="Viragh M."/>
            <person name="Kuo A."/>
            <person name="Thoen E."/>
            <person name="Andreopoulos B."/>
            <person name="Lu D."/>
            <person name="Skrede I."/>
            <person name="Drula E."/>
            <person name="Henrissat B."/>
            <person name="Morin E."/>
            <person name="Kohler A."/>
            <person name="Barry K."/>
            <person name="LaButti K."/>
            <person name="Morin E."/>
            <person name="Salamov A."/>
            <person name="Lipzen A."/>
            <person name="Mereny Z."/>
            <person name="Hegedus B."/>
            <person name="Baldrian P."/>
            <person name="Stursova M."/>
            <person name="Weitz H."/>
            <person name="Taylor A."/>
            <person name="Grigoriev I.V."/>
            <person name="Nagy L.G."/>
            <person name="Martin F."/>
            <person name="Kauserud H."/>
        </authorList>
    </citation>
    <scope>NUCLEOTIDE SEQUENCE</scope>
    <source>
        <strain evidence="1">9284</strain>
    </source>
</reference>
<evidence type="ECO:0000313" key="2">
    <source>
        <dbReference type="Proteomes" id="UP001221142"/>
    </source>
</evidence>
<comment type="caution">
    <text evidence="1">The sequence shown here is derived from an EMBL/GenBank/DDBJ whole genome shotgun (WGS) entry which is preliminary data.</text>
</comment>
<dbReference type="Proteomes" id="UP001221142">
    <property type="component" value="Unassembled WGS sequence"/>
</dbReference>
<dbReference type="AlphaFoldDB" id="A0AAD7FB04"/>
<proteinExistence type="predicted"/>
<organism evidence="1 2">
    <name type="scientific">Roridomyces roridus</name>
    <dbReference type="NCBI Taxonomy" id="1738132"/>
    <lineage>
        <taxon>Eukaryota</taxon>
        <taxon>Fungi</taxon>
        <taxon>Dikarya</taxon>
        <taxon>Basidiomycota</taxon>
        <taxon>Agaricomycotina</taxon>
        <taxon>Agaricomycetes</taxon>
        <taxon>Agaricomycetidae</taxon>
        <taxon>Agaricales</taxon>
        <taxon>Marasmiineae</taxon>
        <taxon>Mycenaceae</taxon>
        <taxon>Roridomyces</taxon>
    </lineage>
</organism>